<sequence length="68" mass="8022">MIKVLIVEDDKLVRRSLIQSFNWEKFDMKVVGDAKNGQKALEFLEGTKVDLIITDYHHRFGNADYVWH</sequence>
<dbReference type="PATRIC" id="fig|217031.4.peg.7532"/>
<dbReference type="SUPFAM" id="SSF52172">
    <property type="entry name" value="CheY-like"/>
    <property type="match status" value="1"/>
</dbReference>
<dbReference type="Gene3D" id="3.40.50.2300">
    <property type="match status" value="1"/>
</dbReference>
<dbReference type="InterPro" id="IPR011006">
    <property type="entry name" value="CheY-like_superfamily"/>
</dbReference>
<evidence type="ECO:0000313" key="3">
    <source>
        <dbReference type="EMBL" id="KRG09810.1"/>
    </source>
</evidence>
<protein>
    <recommendedName>
        <fullName evidence="2">Response regulatory domain-containing protein</fullName>
    </recommendedName>
</protein>
<gene>
    <name evidence="3" type="ORF">ACA29_22155</name>
</gene>
<dbReference type="AlphaFoldDB" id="A0A0Q9XYI7"/>
<feature type="domain" description="Response regulatory" evidence="2">
    <location>
        <begin position="3"/>
        <end position="68"/>
    </location>
</feature>
<dbReference type="Proteomes" id="UP000053881">
    <property type="component" value="Unassembled WGS sequence"/>
</dbReference>
<proteinExistence type="predicted"/>
<name>A0A0Q9XYI7_9BACI</name>
<accession>A0A0Q9XYI7</accession>
<feature type="modified residue" description="4-aspartylphosphate" evidence="1">
    <location>
        <position position="55"/>
    </location>
</feature>
<dbReference type="PROSITE" id="PS50110">
    <property type="entry name" value="RESPONSE_REGULATORY"/>
    <property type="match status" value="1"/>
</dbReference>
<organism evidence="3 4">
    <name type="scientific">Lederbergia galactosidilytica</name>
    <dbReference type="NCBI Taxonomy" id="217031"/>
    <lineage>
        <taxon>Bacteria</taxon>
        <taxon>Bacillati</taxon>
        <taxon>Bacillota</taxon>
        <taxon>Bacilli</taxon>
        <taxon>Bacillales</taxon>
        <taxon>Bacillaceae</taxon>
        <taxon>Lederbergia</taxon>
    </lineage>
</organism>
<evidence type="ECO:0000313" key="4">
    <source>
        <dbReference type="Proteomes" id="UP000053881"/>
    </source>
</evidence>
<dbReference type="InterPro" id="IPR001789">
    <property type="entry name" value="Sig_transdc_resp-reg_receiver"/>
</dbReference>
<comment type="caution">
    <text evidence="3">The sequence shown here is derived from an EMBL/GenBank/DDBJ whole genome shotgun (WGS) entry which is preliminary data.</text>
</comment>
<dbReference type="Pfam" id="PF00072">
    <property type="entry name" value="Response_reg"/>
    <property type="match status" value="1"/>
</dbReference>
<evidence type="ECO:0000259" key="2">
    <source>
        <dbReference type="PROSITE" id="PS50110"/>
    </source>
</evidence>
<reference evidence="3 4" key="1">
    <citation type="submission" date="2015-06" db="EMBL/GenBank/DDBJ databases">
        <title>Genome sequencing project of Bacillus galactosidilyticus PL133.</title>
        <authorList>
            <person name="Gaiero J."/>
            <person name="Nicol R."/>
            <person name="Habash M."/>
        </authorList>
    </citation>
    <scope>NUCLEOTIDE SEQUENCE [LARGE SCALE GENOMIC DNA]</scope>
    <source>
        <strain evidence="3 4">PL133</strain>
    </source>
</reference>
<keyword evidence="1" id="KW-0597">Phosphoprotein</keyword>
<dbReference type="EMBL" id="LGPB01000137">
    <property type="protein sequence ID" value="KRG09810.1"/>
    <property type="molecule type" value="Genomic_DNA"/>
</dbReference>
<evidence type="ECO:0000256" key="1">
    <source>
        <dbReference type="PROSITE-ProRule" id="PRU00169"/>
    </source>
</evidence>
<dbReference type="GO" id="GO:0000160">
    <property type="term" value="P:phosphorelay signal transduction system"/>
    <property type="evidence" value="ECO:0007669"/>
    <property type="project" value="InterPro"/>
</dbReference>